<dbReference type="Proteomes" id="UP000636187">
    <property type="component" value="Unassembled WGS sequence"/>
</dbReference>
<comment type="caution">
    <text evidence="3">The sequence shown here is derived from an EMBL/GenBank/DDBJ whole genome shotgun (WGS) entry which is preliminary data.</text>
</comment>
<feature type="coiled-coil region" evidence="1">
    <location>
        <begin position="63"/>
        <end position="101"/>
    </location>
</feature>
<keyword evidence="2" id="KW-1133">Transmembrane helix</keyword>
<keyword evidence="1" id="KW-0175">Coiled coil</keyword>
<keyword evidence="2" id="KW-0472">Membrane</keyword>
<proteinExistence type="predicted"/>
<evidence type="ECO:0000256" key="1">
    <source>
        <dbReference type="SAM" id="Coils"/>
    </source>
</evidence>
<name>A0ABR8HU26_9CHRO</name>
<organism evidence="3 4">
    <name type="scientific">Microcystis flos-aquae FACHB-1344</name>
    <dbReference type="NCBI Taxonomy" id="2692899"/>
    <lineage>
        <taxon>Bacteria</taxon>
        <taxon>Bacillati</taxon>
        <taxon>Cyanobacteriota</taxon>
        <taxon>Cyanophyceae</taxon>
        <taxon>Oscillatoriophycideae</taxon>
        <taxon>Chroococcales</taxon>
        <taxon>Microcystaceae</taxon>
        <taxon>Microcystis</taxon>
    </lineage>
</organism>
<keyword evidence="2" id="KW-0812">Transmembrane</keyword>
<keyword evidence="4" id="KW-1185">Reference proteome</keyword>
<protein>
    <submittedName>
        <fullName evidence="3">Uncharacterized protein</fullName>
    </submittedName>
</protein>
<evidence type="ECO:0000313" key="4">
    <source>
        <dbReference type="Proteomes" id="UP000636187"/>
    </source>
</evidence>
<feature type="transmembrane region" description="Helical" evidence="2">
    <location>
        <begin position="29"/>
        <end position="54"/>
    </location>
</feature>
<reference evidence="3 4" key="1">
    <citation type="journal article" date="2020" name="ISME J.">
        <title>Comparative genomics reveals insights into cyanobacterial evolution and habitat adaptation.</title>
        <authorList>
            <person name="Chen M.Y."/>
            <person name="Teng W.K."/>
            <person name="Zhao L."/>
            <person name="Hu C.X."/>
            <person name="Zhou Y.K."/>
            <person name="Han B.P."/>
            <person name="Song L.R."/>
            <person name="Shu W.S."/>
        </authorList>
    </citation>
    <scope>NUCLEOTIDE SEQUENCE [LARGE SCALE GENOMIC DNA]</scope>
    <source>
        <strain evidence="3 4">FACHB-1344</strain>
    </source>
</reference>
<gene>
    <name evidence="3" type="ORF">H6G48_15455</name>
</gene>
<sequence length="318" mass="35763">MEELDEDRLELLERRLADRVTERVRSDLFSWYAAIGTAVITVCGILGVNVVLSIRTEIKSEIKQEFEQELQVKRDEVRELISETRLKAKEAKVIIEQVQRELRAFRPQAKGLNDNIQKVKILDDKIQKLDKISTSLDIASQRQPLDSSVKSLQRQLIELAIQVDKLNTIVTVSVQKPGGESAQAAQQRKAAIQSVISATQKAEQSLAKKRERTTVFFQFAGGKREQAEALSEDLKKADYIVPGEDREGGAAGKHQVRYFYTQDRVAAESLAQDATRALRNLGYSISQVPNIEAKPFVSYSGKKPSQGTVELWLEIPSR</sequence>
<evidence type="ECO:0000313" key="3">
    <source>
        <dbReference type="EMBL" id="MBD2622998.1"/>
    </source>
</evidence>
<dbReference type="RefSeq" id="WP_190722407.1">
    <property type="nucleotide sequence ID" value="NZ_JACJSW010000164.1"/>
</dbReference>
<evidence type="ECO:0000256" key="2">
    <source>
        <dbReference type="SAM" id="Phobius"/>
    </source>
</evidence>
<dbReference type="EMBL" id="JACJSW010000164">
    <property type="protein sequence ID" value="MBD2622998.1"/>
    <property type="molecule type" value="Genomic_DNA"/>
</dbReference>
<accession>A0ABR8HU26</accession>